<evidence type="ECO:0000256" key="1">
    <source>
        <dbReference type="SAM" id="Coils"/>
    </source>
</evidence>
<dbReference type="OrthoDB" id="290450at2759"/>
<feature type="coiled-coil region" evidence="1">
    <location>
        <begin position="189"/>
        <end position="216"/>
    </location>
</feature>
<sequence length="469" mass="56074">MSFQGFLVKKTIQQFPIRQRPIYYEDYTDQNLVLFINKKLADLRFKSGSNDLSAKRIMNLKIKIPKDKNTDGPKMKRKASLKQKTVSADESEKKSKYKFRSPQIKPEVKLASYLNDELLKQHQISQLFQEYKLANLKANLVRLKSKKNYELNELNHIELEDDEQVKFFLQEICKNHPEIEVSQLLQVDVEKKQTKMESHKQTLQELIEKRIKQEQNENLVKMEQQYQKNLVNIYKETRYDQFEPEFKKQGQINICKIKKQKEIQDKMFSEIFKVKHPTSEHNQKQHYFRRQYVTPNKKHQAAKSQQFQNNIFLSQPDTIQITPQTSIINEFKVSPLTTSVGTYSDIKSPLNSYKKNDFSLKLKTIMDKCDIIEVEQAKHNEIIKKKMNKMGKDMYHHFETARNRYQNQEMEIDVNEGFERFLQENQFKRKLIQYQVNQVQNLHEVLSQRAKREMTNNFMGTDLDKRQLI</sequence>
<feature type="region of interest" description="Disordered" evidence="2">
    <location>
        <begin position="65"/>
        <end position="98"/>
    </location>
</feature>
<keyword evidence="4" id="KW-1185">Reference proteome</keyword>
<organism evidence="3 4">
    <name type="scientific">Paramecium octaurelia</name>
    <dbReference type="NCBI Taxonomy" id="43137"/>
    <lineage>
        <taxon>Eukaryota</taxon>
        <taxon>Sar</taxon>
        <taxon>Alveolata</taxon>
        <taxon>Ciliophora</taxon>
        <taxon>Intramacronucleata</taxon>
        <taxon>Oligohymenophorea</taxon>
        <taxon>Peniculida</taxon>
        <taxon>Parameciidae</taxon>
        <taxon>Paramecium</taxon>
    </lineage>
</organism>
<dbReference type="OMA" id="KREMTNN"/>
<evidence type="ECO:0000256" key="2">
    <source>
        <dbReference type="SAM" id="MobiDB-lite"/>
    </source>
</evidence>
<accession>A0A8S1X456</accession>
<dbReference type="EMBL" id="CAJJDP010000110">
    <property type="protein sequence ID" value="CAD8195807.1"/>
    <property type="molecule type" value="Genomic_DNA"/>
</dbReference>
<dbReference type="Proteomes" id="UP000683925">
    <property type="component" value="Unassembled WGS sequence"/>
</dbReference>
<evidence type="ECO:0000313" key="3">
    <source>
        <dbReference type="EMBL" id="CAD8195807.1"/>
    </source>
</evidence>
<gene>
    <name evidence="3" type="ORF">POCTA_138.1.T1100049</name>
</gene>
<dbReference type="AlphaFoldDB" id="A0A8S1X456"/>
<feature type="compositionally biased region" description="Basic and acidic residues" evidence="2">
    <location>
        <begin position="65"/>
        <end position="74"/>
    </location>
</feature>
<reference evidence="3" key="1">
    <citation type="submission" date="2021-01" db="EMBL/GenBank/DDBJ databases">
        <authorList>
            <consortium name="Genoscope - CEA"/>
            <person name="William W."/>
        </authorList>
    </citation>
    <scope>NUCLEOTIDE SEQUENCE</scope>
</reference>
<evidence type="ECO:0000313" key="4">
    <source>
        <dbReference type="Proteomes" id="UP000683925"/>
    </source>
</evidence>
<keyword evidence="1" id="KW-0175">Coiled coil</keyword>
<name>A0A8S1X456_PAROT</name>
<comment type="caution">
    <text evidence="3">The sequence shown here is derived from an EMBL/GenBank/DDBJ whole genome shotgun (WGS) entry which is preliminary data.</text>
</comment>
<protein>
    <submittedName>
        <fullName evidence="3">Uncharacterized protein</fullName>
    </submittedName>
</protein>
<proteinExistence type="predicted"/>